<dbReference type="PANTHER" id="PTHR12652">
    <property type="entry name" value="PEROXISOMAL BIOGENESIS FACTOR 11"/>
    <property type="match status" value="1"/>
</dbReference>
<dbReference type="eggNOG" id="KOG4186">
    <property type="taxonomic scope" value="Eukaryota"/>
</dbReference>
<gene>
    <name evidence="10" type="primary">LOC102718723</name>
</gene>
<keyword evidence="4" id="KW-0962">Peroxisome biogenesis</keyword>
<dbReference type="GO" id="GO:0044375">
    <property type="term" value="P:regulation of peroxisome size"/>
    <property type="evidence" value="ECO:0007669"/>
    <property type="project" value="UniProtKB-ARBA"/>
</dbReference>
<keyword evidence="5" id="KW-0812">Transmembrane</keyword>
<feature type="region of interest" description="Disordered" evidence="9">
    <location>
        <begin position="1"/>
        <end position="29"/>
    </location>
</feature>
<reference evidence="10" key="1">
    <citation type="journal article" date="2013" name="Nat. Commun.">
        <title>Whole-genome sequencing of Oryza brachyantha reveals mechanisms underlying Oryza genome evolution.</title>
        <authorList>
            <person name="Chen J."/>
            <person name="Huang Q."/>
            <person name="Gao D."/>
            <person name="Wang J."/>
            <person name="Lang Y."/>
            <person name="Liu T."/>
            <person name="Li B."/>
            <person name="Bai Z."/>
            <person name="Luis Goicoechea J."/>
            <person name="Liang C."/>
            <person name="Chen C."/>
            <person name="Zhang W."/>
            <person name="Sun S."/>
            <person name="Liao Y."/>
            <person name="Zhang X."/>
            <person name="Yang L."/>
            <person name="Song C."/>
            <person name="Wang M."/>
            <person name="Shi J."/>
            <person name="Liu G."/>
            <person name="Liu J."/>
            <person name="Zhou H."/>
            <person name="Zhou W."/>
            <person name="Yu Q."/>
            <person name="An N."/>
            <person name="Chen Y."/>
            <person name="Cai Q."/>
            <person name="Wang B."/>
            <person name="Liu B."/>
            <person name="Min J."/>
            <person name="Huang Y."/>
            <person name="Wu H."/>
            <person name="Li Z."/>
            <person name="Zhang Y."/>
            <person name="Yin Y."/>
            <person name="Song W."/>
            <person name="Jiang J."/>
            <person name="Jackson S.A."/>
            <person name="Wing R.A."/>
            <person name="Wang J."/>
            <person name="Chen M."/>
        </authorList>
    </citation>
    <scope>NUCLEOTIDE SEQUENCE [LARGE SCALE GENOMIC DNA]</scope>
    <source>
        <strain evidence="10">cv. IRGC 101232</strain>
    </source>
</reference>
<keyword evidence="7" id="KW-0472">Membrane</keyword>
<accession>J3LMZ8</accession>
<evidence type="ECO:0000256" key="2">
    <source>
        <dbReference type="ARBA" id="ARBA00004585"/>
    </source>
</evidence>
<dbReference type="GeneID" id="102718723"/>
<feature type="compositionally biased region" description="Low complexity" evidence="9">
    <location>
        <begin position="1"/>
        <end position="15"/>
    </location>
</feature>
<dbReference type="KEGG" id="obr:102718723"/>
<evidence type="ECO:0000256" key="4">
    <source>
        <dbReference type="ARBA" id="ARBA00022593"/>
    </source>
</evidence>
<dbReference type="InterPro" id="IPR008733">
    <property type="entry name" value="PEX11"/>
</dbReference>
<keyword evidence="11" id="KW-1185">Reference proteome</keyword>
<proteinExistence type="inferred from homology"/>
<keyword evidence="6" id="KW-1133">Transmembrane helix</keyword>
<evidence type="ECO:0000256" key="7">
    <source>
        <dbReference type="ARBA" id="ARBA00023136"/>
    </source>
</evidence>
<evidence type="ECO:0000313" key="11">
    <source>
        <dbReference type="Proteomes" id="UP000006038"/>
    </source>
</evidence>
<sequence length="259" mass="27786">MVTAAGSPASNSSSSEARKPVVTRQSPPRPRRDFLLHVEAYLSRRDGVDSLQKISLYAARLALAVGPPPPLPAYAAARLRSFGSSVGLSRTALRLGKFVQSVNALRAHRRHGGGHVPPLLVLLAYGGQGVYFFLEQFAWLAKTGLLPAHLLPRLHRLGVWAQLPAHVGSIAIKLEEVAKLESSVETRRKEGFGEESEVVRALRGKLLVKRLSVVQDVADSVMTLGDVTGGKGLLGSSTFMASAGFLSALISAHRNWNSC</sequence>
<dbReference type="GO" id="GO:0042802">
    <property type="term" value="F:identical protein binding"/>
    <property type="evidence" value="ECO:0007669"/>
    <property type="project" value="UniProtKB-ARBA"/>
</dbReference>
<dbReference type="OMA" id="VSTHKNW"/>
<evidence type="ECO:0000256" key="3">
    <source>
        <dbReference type="ARBA" id="ARBA00008194"/>
    </source>
</evidence>
<reference evidence="10" key="2">
    <citation type="submission" date="2013-04" db="UniProtKB">
        <authorList>
            <consortium name="EnsemblPlants"/>
        </authorList>
    </citation>
    <scope>IDENTIFICATION</scope>
</reference>
<dbReference type="GO" id="GO:0016559">
    <property type="term" value="P:peroxisome fission"/>
    <property type="evidence" value="ECO:0007669"/>
    <property type="project" value="InterPro"/>
</dbReference>
<name>J3LMZ8_ORYBR</name>
<comment type="subcellular location">
    <subcellularLocation>
        <location evidence="2">Peroxisome membrane</location>
        <topology evidence="2">Multi-pass membrane protein</topology>
    </subcellularLocation>
</comment>
<dbReference type="PANTHER" id="PTHR12652:SF50">
    <property type="entry name" value="PEROXIN 11"/>
    <property type="match status" value="1"/>
</dbReference>
<keyword evidence="8" id="KW-0576">Peroxisome</keyword>
<evidence type="ECO:0000256" key="6">
    <source>
        <dbReference type="ARBA" id="ARBA00022989"/>
    </source>
</evidence>
<dbReference type="STRING" id="4533.J3LMZ8"/>
<protein>
    <submittedName>
        <fullName evidence="10">Uncharacterized protein</fullName>
    </submittedName>
</protein>
<evidence type="ECO:0000256" key="5">
    <source>
        <dbReference type="ARBA" id="ARBA00022692"/>
    </source>
</evidence>
<evidence type="ECO:0000256" key="8">
    <source>
        <dbReference type="ARBA" id="ARBA00023140"/>
    </source>
</evidence>
<comment type="similarity">
    <text evidence="3">Belongs to the peroxin-11 family.</text>
</comment>
<dbReference type="Pfam" id="PF05648">
    <property type="entry name" value="PEX11"/>
    <property type="match status" value="1"/>
</dbReference>
<evidence type="ECO:0000313" key="10">
    <source>
        <dbReference type="EnsemblPlants" id="OB03G24240.1"/>
    </source>
</evidence>
<dbReference type="AlphaFoldDB" id="J3LMZ8"/>
<dbReference type="Gramene" id="OB03G24240.1">
    <property type="protein sequence ID" value="OB03G24240.1"/>
    <property type="gene ID" value="OB03G24240"/>
</dbReference>
<dbReference type="HOGENOM" id="CLU_080291_0_0_1"/>
<comment type="function">
    <text evidence="1">Involved in peroxisomal proliferation.</text>
</comment>
<dbReference type="EnsemblPlants" id="OB03G24240.1">
    <property type="protein sequence ID" value="OB03G24240.1"/>
    <property type="gene ID" value="OB03G24240"/>
</dbReference>
<evidence type="ECO:0000256" key="9">
    <source>
        <dbReference type="SAM" id="MobiDB-lite"/>
    </source>
</evidence>
<dbReference type="Proteomes" id="UP000006038">
    <property type="component" value="Chromosome 3"/>
</dbReference>
<evidence type="ECO:0000256" key="1">
    <source>
        <dbReference type="ARBA" id="ARBA00003032"/>
    </source>
</evidence>
<organism evidence="10">
    <name type="scientific">Oryza brachyantha</name>
    <name type="common">malo sina</name>
    <dbReference type="NCBI Taxonomy" id="4533"/>
    <lineage>
        <taxon>Eukaryota</taxon>
        <taxon>Viridiplantae</taxon>
        <taxon>Streptophyta</taxon>
        <taxon>Embryophyta</taxon>
        <taxon>Tracheophyta</taxon>
        <taxon>Spermatophyta</taxon>
        <taxon>Magnoliopsida</taxon>
        <taxon>Liliopsida</taxon>
        <taxon>Poales</taxon>
        <taxon>Poaceae</taxon>
        <taxon>BOP clade</taxon>
        <taxon>Oryzoideae</taxon>
        <taxon>Oryzeae</taxon>
        <taxon>Oryzinae</taxon>
        <taxon>Oryza</taxon>
    </lineage>
</organism>
<dbReference type="OrthoDB" id="411017at2759"/>
<dbReference type="GO" id="GO:0005778">
    <property type="term" value="C:peroxisomal membrane"/>
    <property type="evidence" value="ECO:0007669"/>
    <property type="project" value="UniProtKB-SubCell"/>
</dbReference>